<sequence length="186" mass="21010">MKFKKSHKIVLSLVLTTSIITPYASEAFAEGNQVDIQNTQEDSTLPGFENVEFLPMETYTHDDEENGFSFYAAKKGTKTIKTGKYVKKQGYMTNAQLRKYVKYVDKQKSRLGWASMVTGFAPFFTGVPQGILVQYLGNKNNFEIVKKKAYAGYGMGWAHLSATGKKNSLSVIPRRDFSKTKIVYKK</sequence>
<gene>
    <name evidence="2" type="ORF">JRU67_07095</name>
</gene>
<organism evidence="2 3">
    <name type="scientific">Mammaliicoccus sciuri</name>
    <name type="common">Staphylococcus sciuri</name>
    <dbReference type="NCBI Taxonomy" id="1296"/>
    <lineage>
        <taxon>Bacteria</taxon>
        <taxon>Bacillati</taxon>
        <taxon>Bacillota</taxon>
        <taxon>Bacilli</taxon>
        <taxon>Bacillales</taxon>
        <taxon>Staphylococcaceae</taxon>
        <taxon>Mammaliicoccus</taxon>
    </lineage>
</organism>
<protein>
    <recommendedName>
        <fullName evidence="4">DUF4148 domain-containing protein</fullName>
    </recommendedName>
</protein>
<proteinExistence type="predicted"/>
<evidence type="ECO:0000256" key="1">
    <source>
        <dbReference type="SAM" id="SignalP"/>
    </source>
</evidence>
<dbReference type="Proteomes" id="UP000640299">
    <property type="component" value="Chromosome"/>
</dbReference>
<dbReference type="AlphaFoldDB" id="A0AB37HP47"/>
<reference evidence="2" key="1">
    <citation type="submission" date="2021-02" db="EMBL/GenBank/DDBJ databases">
        <title>cfr and optrA-positive Staphylococcus spp.</title>
        <authorList>
            <person name="Chen L."/>
        </authorList>
    </citation>
    <scope>NUCLEOTIDE SEQUENCE</scope>
    <source>
        <strain evidence="2">GDQ20D70P</strain>
    </source>
</reference>
<feature type="chain" id="PRO_5044223316" description="DUF4148 domain-containing protein" evidence="1">
    <location>
        <begin position="30"/>
        <end position="186"/>
    </location>
</feature>
<evidence type="ECO:0000313" key="3">
    <source>
        <dbReference type="Proteomes" id="UP000640299"/>
    </source>
</evidence>
<keyword evidence="1" id="KW-0732">Signal</keyword>
<dbReference type="EMBL" id="CP069389">
    <property type="protein sequence ID" value="QRN92531.1"/>
    <property type="molecule type" value="Genomic_DNA"/>
</dbReference>
<accession>A0AB37HP47</accession>
<feature type="signal peptide" evidence="1">
    <location>
        <begin position="1"/>
        <end position="29"/>
    </location>
</feature>
<evidence type="ECO:0008006" key="4">
    <source>
        <dbReference type="Google" id="ProtNLM"/>
    </source>
</evidence>
<dbReference type="RefSeq" id="WP_107565957.1">
    <property type="nucleotide sequence ID" value="NZ_CP069389.1"/>
</dbReference>
<name>A0AB37HP47_MAMSC</name>
<evidence type="ECO:0000313" key="2">
    <source>
        <dbReference type="EMBL" id="QRN92531.1"/>
    </source>
</evidence>